<evidence type="ECO:0000313" key="2">
    <source>
        <dbReference type="Proteomes" id="UP000237347"/>
    </source>
</evidence>
<dbReference type="EMBL" id="PKMF04000502">
    <property type="protein sequence ID" value="KAK7828511.1"/>
    <property type="molecule type" value="Genomic_DNA"/>
</dbReference>
<reference evidence="1 2" key="1">
    <citation type="journal article" date="2018" name="Sci. Data">
        <title>The draft genome sequence of cork oak.</title>
        <authorList>
            <person name="Ramos A.M."/>
            <person name="Usie A."/>
            <person name="Barbosa P."/>
            <person name="Barros P.M."/>
            <person name="Capote T."/>
            <person name="Chaves I."/>
            <person name="Simoes F."/>
            <person name="Abreu I."/>
            <person name="Carrasquinho I."/>
            <person name="Faro C."/>
            <person name="Guimaraes J.B."/>
            <person name="Mendonca D."/>
            <person name="Nobrega F."/>
            <person name="Rodrigues L."/>
            <person name="Saibo N.J.M."/>
            <person name="Varela M.C."/>
            <person name="Egas C."/>
            <person name="Matos J."/>
            <person name="Miguel C.M."/>
            <person name="Oliveira M.M."/>
            <person name="Ricardo C.P."/>
            <person name="Goncalves S."/>
        </authorList>
    </citation>
    <scope>NUCLEOTIDE SEQUENCE [LARGE SCALE GENOMIC DNA]</scope>
    <source>
        <strain evidence="2">cv. HL8</strain>
    </source>
</reference>
<comment type="caution">
    <text evidence="1">The sequence shown here is derived from an EMBL/GenBank/DDBJ whole genome shotgun (WGS) entry which is preliminary data.</text>
</comment>
<protein>
    <submittedName>
        <fullName evidence="1">Wall-associated receptor kinase-like 8</fullName>
    </submittedName>
</protein>
<proteinExistence type="predicted"/>
<name>A0AAW0JQL1_QUESU</name>
<accession>A0AAW0JQL1</accession>
<dbReference type="PANTHER" id="PTHR33491">
    <property type="entry name" value="OSJNBA0016N04.9 PROTEIN"/>
    <property type="match status" value="1"/>
</dbReference>
<dbReference type="Gramene" id="rna-CFP56_16371">
    <property type="protein sequence ID" value="cds-POF04314.1"/>
    <property type="gene ID" value="gene-CFP56_16371"/>
</dbReference>
<dbReference type="GO" id="GO:0016301">
    <property type="term" value="F:kinase activity"/>
    <property type="evidence" value="ECO:0007669"/>
    <property type="project" value="UniProtKB-KW"/>
</dbReference>
<dbReference type="AlphaFoldDB" id="A0AAW0JQL1"/>
<organism evidence="1 2">
    <name type="scientific">Quercus suber</name>
    <name type="common">Cork oak</name>
    <dbReference type="NCBI Taxonomy" id="58331"/>
    <lineage>
        <taxon>Eukaryota</taxon>
        <taxon>Viridiplantae</taxon>
        <taxon>Streptophyta</taxon>
        <taxon>Embryophyta</taxon>
        <taxon>Tracheophyta</taxon>
        <taxon>Spermatophyta</taxon>
        <taxon>Magnoliopsida</taxon>
        <taxon>eudicotyledons</taxon>
        <taxon>Gunneridae</taxon>
        <taxon>Pentapetalae</taxon>
        <taxon>rosids</taxon>
        <taxon>fabids</taxon>
        <taxon>Fagales</taxon>
        <taxon>Fagaceae</taxon>
        <taxon>Quercus</taxon>
    </lineage>
</organism>
<dbReference type="Proteomes" id="UP000237347">
    <property type="component" value="Unassembled WGS sequence"/>
</dbReference>
<evidence type="ECO:0000313" key="1">
    <source>
        <dbReference type="EMBL" id="KAK7828511.1"/>
    </source>
</evidence>
<keyword evidence="2" id="KW-1185">Reference proteome</keyword>
<gene>
    <name evidence="1" type="primary">WAKL8_3</name>
    <name evidence="1" type="ORF">CFP56_030273</name>
</gene>
<sequence length="211" mass="23447">MEVLEIASSGRSGLTENKVRVKGGSVISSNPNCTSMRTGVMNLKGSPFTFSYSNNFFVSFGCNIIATIEETDEEIVGCKSRCNTSLINRAPNSGSGFNHCTSSIPFGLQAFDVDFVSTDNTVLEGCNYGFLLNNSRPEMVESIKTMEKFGFTPMVLDWQIYNWTNGWREMLDSFNNRQDFQCDFDTSSSGSHGSDAKFLRNTISNHYDEIS</sequence>